<dbReference type="AlphaFoldDB" id="C0PN89"/>
<reference evidence="1" key="2">
    <citation type="submission" date="2012-06" db="EMBL/GenBank/DDBJ databases">
        <authorList>
            <person name="Yu Y."/>
            <person name="Currie J."/>
            <person name="Lomeli R."/>
            <person name="Angelova A."/>
            <person name="Collura K."/>
            <person name="Wissotski M."/>
            <person name="Campos D."/>
            <person name="Kudrna D."/>
            <person name="Golser W."/>
            <person name="Ashely E."/>
            <person name="Descour A."/>
            <person name="Fernandes J."/>
            <person name="Soderlund C."/>
            <person name="Walbot V."/>
        </authorList>
    </citation>
    <scope>NUCLEOTIDE SEQUENCE</scope>
    <source>
        <strain evidence="1">B73</strain>
    </source>
</reference>
<organism evidence="1">
    <name type="scientific">Zea mays</name>
    <name type="common">Maize</name>
    <dbReference type="NCBI Taxonomy" id="4577"/>
    <lineage>
        <taxon>Eukaryota</taxon>
        <taxon>Viridiplantae</taxon>
        <taxon>Streptophyta</taxon>
        <taxon>Embryophyta</taxon>
        <taxon>Tracheophyta</taxon>
        <taxon>Spermatophyta</taxon>
        <taxon>Magnoliopsida</taxon>
        <taxon>Liliopsida</taxon>
        <taxon>Poales</taxon>
        <taxon>Poaceae</taxon>
        <taxon>PACMAD clade</taxon>
        <taxon>Panicoideae</taxon>
        <taxon>Andropogonodae</taxon>
        <taxon>Andropogoneae</taxon>
        <taxon>Tripsacinae</taxon>
        <taxon>Zea</taxon>
    </lineage>
</organism>
<protein>
    <submittedName>
        <fullName evidence="1">Uncharacterized protein</fullName>
    </submittedName>
</protein>
<name>C0PN89_MAIZE</name>
<reference evidence="1" key="1">
    <citation type="journal article" date="2009" name="PLoS Genet.">
        <title>Sequencing, mapping, and analysis of 27,455 maize full-length cDNAs.</title>
        <authorList>
            <person name="Soderlund C."/>
            <person name="Descour A."/>
            <person name="Kudrna D."/>
            <person name="Bomhoff M."/>
            <person name="Boyd L."/>
            <person name="Currie J."/>
            <person name="Angelova A."/>
            <person name="Collura K."/>
            <person name="Wissotski M."/>
            <person name="Ashley E."/>
            <person name="Morrow D."/>
            <person name="Fernandes J."/>
            <person name="Walbot V."/>
            <person name="Yu Y."/>
        </authorList>
    </citation>
    <scope>NUCLEOTIDE SEQUENCE</scope>
    <source>
        <strain evidence="1">B73</strain>
    </source>
</reference>
<evidence type="ECO:0000313" key="1">
    <source>
        <dbReference type="EMBL" id="ACN36655.1"/>
    </source>
</evidence>
<sequence length="60" mass="6838">MHRPFFLKLELACLQRMGLLGNCTEAKREKKKHDPDQSLDSLGEALLMELDIIQLSVLTV</sequence>
<accession>C0PN89</accession>
<dbReference type="EMBL" id="BT069758">
    <property type="protein sequence ID" value="ACN36655.1"/>
    <property type="molecule type" value="mRNA"/>
</dbReference>
<proteinExistence type="evidence at transcript level"/>